<sequence>MTSLTINLPNEKYVRLEQIAKHRNLTLNFLMEEISTRVLVEFDAHTRFLSRAAQGKVKEGLSALDKLDAHFSRQSPAS</sequence>
<evidence type="ECO:0000313" key="2">
    <source>
        <dbReference type="Proteomes" id="UP000030428"/>
    </source>
</evidence>
<accession>A0A4E0QSX5</accession>
<dbReference type="EMBL" id="JSZA02000152">
    <property type="protein sequence ID" value="TGO02365.1"/>
    <property type="molecule type" value="Genomic_DNA"/>
</dbReference>
<protein>
    <submittedName>
        <fullName evidence="1">CopG family transcriptional regulator</fullName>
    </submittedName>
</protein>
<dbReference type="Proteomes" id="UP000030428">
    <property type="component" value="Unassembled WGS sequence"/>
</dbReference>
<organism evidence="1 2">
    <name type="scientific">Candidatus Thiomargarita nelsonii</name>
    <dbReference type="NCBI Taxonomy" id="1003181"/>
    <lineage>
        <taxon>Bacteria</taxon>
        <taxon>Pseudomonadati</taxon>
        <taxon>Pseudomonadota</taxon>
        <taxon>Gammaproteobacteria</taxon>
        <taxon>Thiotrichales</taxon>
        <taxon>Thiotrichaceae</taxon>
        <taxon>Thiomargarita</taxon>
    </lineage>
</organism>
<evidence type="ECO:0000313" key="1">
    <source>
        <dbReference type="EMBL" id="TGO02365.1"/>
    </source>
</evidence>
<comment type="caution">
    <text evidence="1">The sequence shown here is derived from an EMBL/GenBank/DDBJ whole genome shotgun (WGS) entry which is preliminary data.</text>
</comment>
<proteinExistence type="predicted"/>
<keyword evidence="2" id="KW-1185">Reference proteome</keyword>
<reference evidence="1 2" key="1">
    <citation type="journal article" date="2016" name="Front. Microbiol.">
        <title>Single-Cell (Meta-)Genomics of a Dimorphic Candidatus Thiomargarita nelsonii Reveals Genomic Plasticity.</title>
        <authorList>
            <person name="Flood B.E."/>
            <person name="Fliss P."/>
            <person name="Jones D.S."/>
            <person name="Dick G.J."/>
            <person name="Jain S."/>
            <person name="Kaster A.K."/>
            <person name="Winkel M."/>
            <person name="Mussmann M."/>
            <person name="Bailey J."/>
        </authorList>
    </citation>
    <scope>NUCLEOTIDE SEQUENCE [LARGE SCALE GENOMIC DNA]</scope>
    <source>
        <strain evidence="1">Hydrate Ridge</strain>
    </source>
</reference>
<dbReference type="AlphaFoldDB" id="A0A4E0QSX5"/>
<name>A0A4E0QSX5_9GAMM</name>
<gene>
    <name evidence="1" type="ORF">PN36_26195</name>
</gene>